<keyword evidence="3" id="KW-0732">Signal</keyword>
<dbReference type="InterPro" id="IPR000668">
    <property type="entry name" value="Peptidase_C1A_C"/>
</dbReference>
<protein>
    <recommendedName>
        <fullName evidence="4">Peptidase C1A papain C-terminal domain-containing protein</fullName>
    </recommendedName>
</protein>
<organism evidence="5 6">
    <name type="scientific">Tigriopus californicus</name>
    <name type="common">Marine copepod</name>
    <dbReference type="NCBI Taxonomy" id="6832"/>
    <lineage>
        <taxon>Eukaryota</taxon>
        <taxon>Metazoa</taxon>
        <taxon>Ecdysozoa</taxon>
        <taxon>Arthropoda</taxon>
        <taxon>Crustacea</taxon>
        <taxon>Multicrustacea</taxon>
        <taxon>Hexanauplia</taxon>
        <taxon>Copepoda</taxon>
        <taxon>Harpacticoida</taxon>
        <taxon>Harpacticidae</taxon>
        <taxon>Tigriopus</taxon>
    </lineage>
</organism>
<evidence type="ECO:0000256" key="3">
    <source>
        <dbReference type="SAM" id="SignalP"/>
    </source>
</evidence>
<dbReference type="InterPro" id="IPR025660">
    <property type="entry name" value="Pept_his_AS"/>
</dbReference>
<feature type="domain" description="Peptidase C1A papain C-terminal" evidence="4">
    <location>
        <begin position="178"/>
        <end position="400"/>
    </location>
</feature>
<proteinExistence type="inferred from homology"/>
<evidence type="ECO:0000256" key="1">
    <source>
        <dbReference type="ARBA" id="ARBA00008455"/>
    </source>
</evidence>
<dbReference type="SUPFAM" id="SSF54001">
    <property type="entry name" value="Cysteine proteinases"/>
    <property type="match status" value="1"/>
</dbReference>
<dbReference type="InterPro" id="IPR013128">
    <property type="entry name" value="Peptidase_C1A"/>
</dbReference>
<dbReference type="GO" id="GO:0006508">
    <property type="term" value="P:proteolysis"/>
    <property type="evidence" value="ECO:0007669"/>
    <property type="project" value="InterPro"/>
</dbReference>
<dbReference type="STRING" id="6832.A0A553PTS7"/>
<evidence type="ECO:0000256" key="2">
    <source>
        <dbReference type="SAM" id="MobiDB-lite"/>
    </source>
</evidence>
<dbReference type="CDD" id="cd02248">
    <property type="entry name" value="Peptidase_C1A"/>
    <property type="match status" value="1"/>
</dbReference>
<dbReference type="InterPro" id="IPR039417">
    <property type="entry name" value="Peptidase_C1A_papain-like"/>
</dbReference>
<evidence type="ECO:0000313" key="5">
    <source>
        <dbReference type="EMBL" id="TRY81093.1"/>
    </source>
</evidence>
<evidence type="ECO:0000259" key="4">
    <source>
        <dbReference type="SMART" id="SM00645"/>
    </source>
</evidence>
<reference evidence="5 6" key="1">
    <citation type="journal article" date="2018" name="Nat. Ecol. Evol.">
        <title>Genomic signatures of mitonuclear coevolution across populations of Tigriopus californicus.</title>
        <authorList>
            <person name="Barreto F.S."/>
            <person name="Watson E.T."/>
            <person name="Lima T.G."/>
            <person name="Willett C.S."/>
            <person name="Edmands S."/>
            <person name="Li W."/>
            <person name="Burton R.S."/>
        </authorList>
    </citation>
    <scope>NUCLEOTIDE SEQUENCE [LARGE SCALE GENOMIC DNA]</scope>
    <source>
        <strain evidence="5 6">San Diego</strain>
    </source>
</reference>
<dbReference type="EMBL" id="VCGU01000001">
    <property type="protein sequence ID" value="TRY81093.1"/>
    <property type="molecule type" value="Genomic_DNA"/>
</dbReference>
<dbReference type="PRINTS" id="PR00705">
    <property type="entry name" value="PAPAIN"/>
</dbReference>
<feature type="signal peptide" evidence="3">
    <location>
        <begin position="1"/>
        <end position="20"/>
    </location>
</feature>
<dbReference type="Gene3D" id="3.90.70.10">
    <property type="entry name" value="Cysteine proteinases"/>
    <property type="match status" value="1"/>
</dbReference>
<dbReference type="Proteomes" id="UP000318571">
    <property type="component" value="Chromosome 12"/>
</dbReference>
<dbReference type="GO" id="GO:0008234">
    <property type="term" value="F:cysteine-type peptidase activity"/>
    <property type="evidence" value="ECO:0007669"/>
    <property type="project" value="InterPro"/>
</dbReference>
<gene>
    <name evidence="5" type="ORF">TCAL_06309</name>
</gene>
<feature type="chain" id="PRO_5021792353" description="Peptidase C1A papain C-terminal domain-containing protein" evidence="3">
    <location>
        <begin position="21"/>
        <end position="450"/>
    </location>
</feature>
<feature type="region of interest" description="Disordered" evidence="2">
    <location>
        <begin position="406"/>
        <end position="450"/>
    </location>
</feature>
<dbReference type="AlphaFoldDB" id="A0A553PTS7"/>
<dbReference type="PROSITE" id="PS00639">
    <property type="entry name" value="THIOL_PROTEASE_HIS"/>
    <property type="match status" value="1"/>
</dbReference>
<dbReference type="SMART" id="SM00645">
    <property type="entry name" value="Pept_C1"/>
    <property type="match status" value="1"/>
</dbReference>
<keyword evidence="6" id="KW-1185">Reference proteome</keyword>
<comment type="similarity">
    <text evidence="1">Belongs to the peptidase C1 family.</text>
</comment>
<evidence type="ECO:0000313" key="6">
    <source>
        <dbReference type="Proteomes" id="UP000318571"/>
    </source>
</evidence>
<feature type="compositionally biased region" description="Low complexity" evidence="2">
    <location>
        <begin position="408"/>
        <end position="441"/>
    </location>
</feature>
<dbReference type="OrthoDB" id="640249at2759"/>
<dbReference type="InterPro" id="IPR038765">
    <property type="entry name" value="Papain-like_cys_pep_sf"/>
</dbReference>
<name>A0A553PTS7_TIGCA</name>
<dbReference type="Pfam" id="PF00112">
    <property type="entry name" value="Peptidase_C1"/>
    <property type="match status" value="1"/>
</dbReference>
<sequence length="450" mass="49544">MRFSSLCIIFFAFAAFTVKASPFHDHDEIDDIDHDDCPLLHFDDDEDYVFDDVDEDEVIDFDDLDEDTFKELIPEEDWEEEDFEFLTEEERANNLKEAADFIHEQNAAFRSQQSLFFAKPTPLSIVGTEGLANRTGFNVDAAMRTGFNPQGMTFDEPSMRYFESLMRSGDTPPAEFHTPTSKLTGVRNQGSCGSCVIFASVASLETGILVKKPTMSNSLDLAEKTLLNCAGNYRNANGCQGAPIDPYIHYLTKNRGGNIPAEHKDPYKGVQSATCLPEKDNLDPGVKVSKMVSLYEPKEEGLMRLVAKHGAVVVAFSTGPDGSPLSKAIMNYAGGIFDLCPSAEFTNGHAVTVVGYGNHKGVKYWKIKNSWGSSWGESGYFKMKRGVNCNYIELFGVVPILVNTDGSTPTTTTTTGTTTTTTTPATTTEPTDESGSGSGDSWYDDWSDWE</sequence>
<dbReference type="PANTHER" id="PTHR12411">
    <property type="entry name" value="CYSTEINE PROTEASE FAMILY C1-RELATED"/>
    <property type="match status" value="1"/>
</dbReference>
<accession>A0A553PTS7</accession>
<comment type="caution">
    <text evidence="5">The sequence shown here is derived from an EMBL/GenBank/DDBJ whole genome shotgun (WGS) entry which is preliminary data.</text>
</comment>